<evidence type="ECO:0000256" key="8">
    <source>
        <dbReference type="ARBA" id="ARBA00023014"/>
    </source>
</evidence>
<evidence type="ECO:0000256" key="10">
    <source>
        <dbReference type="RuleBase" id="RU364116"/>
    </source>
</evidence>
<evidence type="ECO:0000256" key="6">
    <source>
        <dbReference type="ARBA" id="ARBA00022723"/>
    </source>
</evidence>
<dbReference type="InterPro" id="IPR010723">
    <property type="entry name" value="HemN_C"/>
</dbReference>
<dbReference type="SMART" id="SM00729">
    <property type="entry name" value="Elp3"/>
    <property type="match status" value="1"/>
</dbReference>
<dbReference type="NCBIfam" id="TIGR00539">
    <property type="entry name" value="hemN_rel"/>
    <property type="match status" value="1"/>
</dbReference>
<dbReference type="SFLD" id="SFLDG01065">
    <property type="entry name" value="anaerobic_coproporphyrinogen-I"/>
    <property type="match status" value="2"/>
</dbReference>
<dbReference type="SFLD" id="SFLDF00288">
    <property type="entry name" value="HemN-like__clustered_with_nucl"/>
    <property type="match status" value="1"/>
</dbReference>
<gene>
    <name evidence="12" type="ORF">MED297_19092</name>
</gene>
<keyword evidence="10" id="KW-0004">4Fe-4S</keyword>
<evidence type="ECO:0000256" key="1">
    <source>
        <dbReference type="ARBA" id="ARBA00001966"/>
    </source>
</evidence>
<name>A4BKD1_9GAMM</name>
<dbReference type="EMBL" id="AAOE01000043">
    <property type="protein sequence ID" value="EAR07436.1"/>
    <property type="molecule type" value="Genomic_DNA"/>
</dbReference>
<dbReference type="HOGENOM" id="CLU_027579_2_1_6"/>
<evidence type="ECO:0000313" key="13">
    <source>
        <dbReference type="Proteomes" id="UP000005953"/>
    </source>
</evidence>
<dbReference type="GO" id="GO:0051539">
    <property type="term" value="F:4 iron, 4 sulfur cluster binding"/>
    <property type="evidence" value="ECO:0007669"/>
    <property type="project" value="UniProtKB-UniRule"/>
</dbReference>
<dbReference type="GO" id="GO:0004109">
    <property type="term" value="F:coproporphyrinogen oxidase activity"/>
    <property type="evidence" value="ECO:0007669"/>
    <property type="project" value="InterPro"/>
</dbReference>
<comment type="caution">
    <text evidence="12">The sequence shown here is derived from an EMBL/GenBank/DDBJ whole genome shotgun (WGS) entry which is preliminary data.</text>
</comment>
<comment type="function">
    <text evidence="10">Probably acts as a heme chaperone, transferring heme to an unknown acceptor. Binds one molecule of heme per monomer, possibly covalently. Binds 1 [4Fe-4S] cluster. The cluster is coordinated with 3 cysteines and an exchangeable S-adenosyl-L-methionine.</text>
</comment>
<organism evidence="12 13">
    <name type="scientific">Reinekea blandensis MED297</name>
    <dbReference type="NCBI Taxonomy" id="314283"/>
    <lineage>
        <taxon>Bacteria</taxon>
        <taxon>Pseudomonadati</taxon>
        <taxon>Pseudomonadota</taxon>
        <taxon>Gammaproteobacteria</taxon>
        <taxon>Oceanospirillales</taxon>
        <taxon>Saccharospirillaceae</taxon>
        <taxon>Reinekea</taxon>
    </lineage>
</organism>
<dbReference type="SFLD" id="SFLDS00029">
    <property type="entry name" value="Radical_SAM"/>
    <property type="match status" value="2"/>
</dbReference>
<evidence type="ECO:0000256" key="9">
    <source>
        <dbReference type="ARBA" id="ARBA00023186"/>
    </source>
</evidence>
<keyword evidence="5 10" id="KW-0949">S-adenosyl-L-methionine</keyword>
<dbReference type="InterPro" id="IPR058240">
    <property type="entry name" value="rSAM_sf"/>
</dbReference>
<dbReference type="InterPro" id="IPR013785">
    <property type="entry name" value="Aldolase_TIM"/>
</dbReference>
<evidence type="ECO:0000259" key="11">
    <source>
        <dbReference type="PROSITE" id="PS51918"/>
    </source>
</evidence>
<keyword evidence="8 10" id="KW-0411">Iron-sulfur</keyword>
<keyword evidence="7 10" id="KW-0408">Iron</keyword>
<dbReference type="InterPro" id="IPR034505">
    <property type="entry name" value="Coproporphyrinogen-III_oxidase"/>
</dbReference>
<evidence type="ECO:0000256" key="7">
    <source>
        <dbReference type="ARBA" id="ARBA00023004"/>
    </source>
</evidence>
<dbReference type="SUPFAM" id="SSF102114">
    <property type="entry name" value="Radical SAM enzymes"/>
    <property type="match status" value="1"/>
</dbReference>
<evidence type="ECO:0000256" key="3">
    <source>
        <dbReference type="ARBA" id="ARBA00017228"/>
    </source>
</evidence>
<dbReference type="GO" id="GO:0005737">
    <property type="term" value="C:cytoplasm"/>
    <property type="evidence" value="ECO:0007669"/>
    <property type="project" value="UniProtKB-SubCell"/>
</dbReference>
<keyword evidence="10" id="KW-0963">Cytoplasm</keyword>
<keyword evidence="4 10" id="KW-0349">Heme</keyword>
<dbReference type="InterPro" id="IPR004559">
    <property type="entry name" value="HemW-like"/>
</dbReference>
<feature type="domain" description="Radical SAM core" evidence="11">
    <location>
        <begin position="4"/>
        <end position="241"/>
    </location>
</feature>
<dbReference type="InterPro" id="IPR006638">
    <property type="entry name" value="Elp3/MiaA/NifB-like_rSAM"/>
</dbReference>
<dbReference type="Pfam" id="PF06969">
    <property type="entry name" value="HemN_C"/>
    <property type="match status" value="1"/>
</dbReference>
<keyword evidence="13" id="KW-1185">Reference proteome</keyword>
<dbReference type="Gene3D" id="3.20.20.70">
    <property type="entry name" value="Aldolase class I"/>
    <property type="match status" value="1"/>
</dbReference>
<keyword evidence="6 10" id="KW-0479">Metal-binding</keyword>
<dbReference type="SFLD" id="SFLDG01082">
    <property type="entry name" value="B12-binding_domain_containing"/>
    <property type="match status" value="1"/>
</dbReference>
<dbReference type="PANTHER" id="PTHR13932">
    <property type="entry name" value="COPROPORPHYRINIGEN III OXIDASE"/>
    <property type="match status" value="1"/>
</dbReference>
<dbReference type="OrthoDB" id="9808022at2"/>
<dbReference type="Pfam" id="PF04055">
    <property type="entry name" value="Radical_SAM"/>
    <property type="match status" value="1"/>
</dbReference>
<evidence type="ECO:0000256" key="4">
    <source>
        <dbReference type="ARBA" id="ARBA00022617"/>
    </source>
</evidence>
<reference evidence="12 13" key="1">
    <citation type="submission" date="2006-02" db="EMBL/GenBank/DDBJ databases">
        <authorList>
            <person name="Pinhassi J."/>
            <person name="Pedros-Alio C."/>
            <person name="Ferriera S."/>
            <person name="Johnson J."/>
            <person name="Kravitz S."/>
            <person name="Halpern A."/>
            <person name="Remington K."/>
            <person name="Beeson K."/>
            <person name="Tran B."/>
            <person name="Rogers Y.-H."/>
            <person name="Friedman R."/>
            <person name="Venter J.C."/>
        </authorList>
    </citation>
    <scope>NUCLEOTIDE SEQUENCE [LARGE SCALE GENOMIC DNA]</scope>
    <source>
        <strain evidence="12 13">MED297</strain>
    </source>
</reference>
<dbReference type="SFLD" id="SFLDF00562">
    <property type="entry name" value="HemN-like__clustered_with_heat"/>
    <property type="match status" value="1"/>
</dbReference>
<dbReference type="AlphaFoldDB" id="A4BKD1"/>
<evidence type="ECO:0000256" key="2">
    <source>
        <dbReference type="ARBA" id="ARBA00006100"/>
    </source>
</evidence>
<evidence type="ECO:0000256" key="5">
    <source>
        <dbReference type="ARBA" id="ARBA00022691"/>
    </source>
</evidence>
<dbReference type="STRING" id="314283.MED297_19092"/>
<proteinExistence type="inferred from homology"/>
<comment type="similarity">
    <text evidence="2">Belongs to the anaerobic coproporphyrinogen-III oxidase family. HemW subfamily.</text>
</comment>
<accession>A4BKD1</accession>
<dbReference type="InterPro" id="IPR007197">
    <property type="entry name" value="rSAM"/>
</dbReference>
<comment type="cofactor">
    <cofactor evidence="1">
        <name>[4Fe-4S] cluster</name>
        <dbReference type="ChEBI" id="CHEBI:49883"/>
    </cofactor>
</comment>
<dbReference type="GO" id="GO:0046872">
    <property type="term" value="F:metal ion binding"/>
    <property type="evidence" value="ECO:0007669"/>
    <property type="project" value="UniProtKB-UniRule"/>
</dbReference>
<comment type="subcellular location">
    <subcellularLocation>
        <location evidence="10">Cytoplasm</location>
    </subcellularLocation>
</comment>
<evidence type="ECO:0000313" key="12">
    <source>
        <dbReference type="EMBL" id="EAR07436.1"/>
    </source>
</evidence>
<sequence length="387" mass="43455">MSELLSLPPLSVYVHIPWCVRKCPYCDFNSHAADPDSIPVDAFVERFRQDLNQDAPLAQGRPITSVFFGGGTPSLLPAKAIGQILESLNSVIGFEPDAEITLEANPGTFEAERFADYRAAGVNRLSIGVQSFADRFLSVLGRIHSGDNAVQAIRQARSVGFDNLNIDLMHGLPEQSIDDALADLNQAIDLEPTHLSWYQLTIEQNTEFYRQPPPLPAEDTLWDIQQAGQALIDSAGYHQYEVSAYAQTDRECRHNLNYWQYGDFLGLGPGAHGKITRLDDAGEIIRTRKTRLPKDYLNSERPLIRMEEAVTEVDRPFDYFINTLRLRTPVSLTHFEQMTGLSRADIAPQLDALEAKGWIKRTGDLFSTSESGYLYLNEVLSYWLSDE</sequence>
<keyword evidence="9 10" id="KW-0143">Chaperone</keyword>
<dbReference type="Proteomes" id="UP000005953">
    <property type="component" value="Unassembled WGS sequence"/>
</dbReference>
<dbReference type="RefSeq" id="WP_008044402.1">
    <property type="nucleotide sequence ID" value="NZ_CH724151.1"/>
</dbReference>
<dbReference type="GO" id="GO:0006779">
    <property type="term" value="P:porphyrin-containing compound biosynthetic process"/>
    <property type="evidence" value="ECO:0007669"/>
    <property type="project" value="InterPro"/>
</dbReference>
<dbReference type="CDD" id="cd01335">
    <property type="entry name" value="Radical_SAM"/>
    <property type="match status" value="1"/>
</dbReference>
<dbReference type="PROSITE" id="PS51918">
    <property type="entry name" value="RADICAL_SAM"/>
    <property type="match status" value="1"/>
</dbReference>
<dbReference type="PANTHER" id="PTHR13932:SF5">
    <property type="entry name" value="RADICAL S-ADENOSYL METHIONINE DOMAIN-CONTAINING PROTEIN 1, MITOCHONDRIAL"/>
    <property type="match status" value="1"/>
</dbReference>
<protein>
    <recommendedName>
        <fullName evidence="3 10">Heme chaperone HemW</fullName>
    </recommendedName>
</protein>